<evidence type="ECO:0000313" key="6">
    <source>
        <dbReference type="WBParaSite" id="EVEC_0001116801-mRNA-1"/>
    </source>
</evidence>
<reference evidence="4 5" key="2">
    <citation type="submission" date="2018-10" db="EMBL/GenBank/DDBJ databases">
        <authorList>
            <consortium name="Pathogen Informatics"/>
        </authorList>
    </citation>
    <scope>NUCLEOTIDE SEQUENCE [LARGE SCALE GENOMIC DNA]</scope>
</reference>
<dbReference type="WBParaSite" id="EVEC_0001116801-mRNA-1">
    <property type="protein sequence ID" value="EVEC_0001116801-mRNA-1"/>
    <property type="gene ID" value="EVEC_0001116801"/>
</dbReference>
<dbReference type="GO" id="GO:0005634">
    <property type="term" value="C:nucleus"/>
    <property type="evidence" value="ECO:0007669"/>
    <property type="project" value="UniProtKB-UniRule"/>
</dbReference>
<dbReference type="InterPro" id="IPR009071">
    <property type="entry name" value="HMG_box_dom"/>
</dbReference>
<dbReference type="PANTHER" id="PTHR48112:SF22">
    <property type="entry name" value="MITOCHONDRIAL TRANSCRIPTION FACTOR A, ISOFORM B"/>
    <property type="match status" value="1"/>
</dbReference>
<feature type="domain" description="HMG box" evidence="3">
    <location>
        <begin position="16"/>
        <end position="69"/>
    </location>
</feature>
<dbReference type="PROSITE" id="PS50118">
    <property type="entry name" value="HMG_BOX_2"/>
    <property type="match status" value="1"/>
</dbReference>
<gene>
    <name evidence="4" type="ORF">EVEC_LOCUS10493</name>
</gene>
<sequence>MAPKAEGRKKKDPNAPKQPLSAYFLWLSENRERIKSQHPEAKITEISKIAGAEWGQISDKTAVTDQEFYAKWSFSETGGFGLWSSLSLSFNGRVLNT</sequence>
<evidence type="ECO:0000259" key="3">
    <source>
        <dbReference type="PROSITE" id="PS50118"/>
    </source>
</evidence>
<proteinExistence type="predicted"/>
<keyword evidence="5" id="KW-1185">Reference proteome</keyword>
<dbReference type="EMBL" id="UXUI01010897">
    <property type="protein sequence ID" value="VDD95742.1"/>
    <property type="molecule type" value="Genomic_DNA"/>
</dbReference>
<dbReference type="AlphaFoldDB" id="A0A0N4VJZ7"/>
<evidence type="ECO:0000313" key="5">
    <source>
        <dbReference type="Proteomes" id="UP000274131"/>
    </source>
</evidence>
<dbReference type="SMART" id="SM00398">
    <property type="entry name" value="HMG"/>
    <property type="match status" value="1"/>
</dbReference>
<dbReference type="InterPro" id="IPR050342">
    <property type="entry name" value="HMGB"/>
</dbReference>
<evidence type="ECO:0000256" key="2">
    <source>
        <dbReference type="PROSITE-ProRule" id="PRU00267"/>
    </source>
</evidence>
<dbReference type="PANTHER" id="PTHR48112">
    <property type="entry name" value="HIGH MOBILITY GROUP PROTEIN DSP1"/>
    <property type="match status" value="1"/>
</dbReference>
<keyword evidence="1 2" id="KW-0238">DNA-binding</keyword>
<protein>
    <submittedName>
        <fullName evidence="6">HMG box domain-containing protein</fullName>
    </submittedName>
</protein>
<name>A0A0N4VJZ7_ENTVE</name>
<dbReference type="SUPFAM" id="SSF47095">
    <property type="entry name" value="HMG-box"/>
    <property type="match status" value="1"/>
</dbReference>
<evidence type="ECO:0000256" key="1">
    <source>
        <dbReference type="ARBA" id="ARBA00023125"/>
    </source>
</evidence>
<evidence type="ECO:0000313" key="4">
    <source>
        <dbReference type="EMBL" id="VDD95742.1"/>
    </source>
</evidence>
<feature type="DNA-binding region" description="HMG box" evidence="2">
    <location>
        <begin position="16"/>
        <end position="69"/>
    </location>
</feature>
<organism evidence="6">
    <name type="scientific">Enterobius vermicularis</name>
    <name type="common">Human pinworm</name>
    <dbReference type="NCBI Taxonomy" id="51028"/>
    <lineage>
        <taxon>Eukaryota</taxon>
        <taxon>Metazoa</taxon>
        <taxon>Ecdysozoa</taxon>
        <taxon>Nematoda</taxon>
        <taxon>Chromadorea</taxon>
        <taxon>Rhabditida</taxon>
        <taxon>Spirurina</taxon>
        <taxon>Oxyuridomorpha</taxon>
        <taxon>Oxyuroidea</taxon>
        <taxon>Oxyuridae</taxon>
        <taxon>Enterobius</taxon>
    </lineage>
</organism>
<keyword evidence="2" id="KW-0539">Nucleus</keyword>
<dbReference type="STRING" id="51028.A0A0N4VJZ7"/>
<dbReference type="GO" id="GO:0003677">
    <property type="term" value="F:DNA binding"/>
    <property type="evidence" value="ECO:0007669"/>
    <property type="project" value="UniProtKB-UniRule"/>
</dbReference>
<dbReference type="InterPro" id="IPR036910">
    <property type="entry name" value="HMG_box_dom_sf"/>
</dbReference>
<accession>A0A0N4VJZ7</accession>
<reference evidence="6" key="1">
    <citation type="submission" date="2017-02" db="UniProtKB">
        <authorList>
            <consortium name="WormBaseParasite"/>
        </authorList>
    </citation>
    <scope>IDENTIFICATION</scope>
</reference>
<dbReference type="Proteomes" id="UP000274131">
    <property type="component" value="Unassembled WGS sequence"/>
</dbReference>
<dbReference type="Gene3D" id="1.10.30.10">
    <property type="entry name" value="High mobility group box domain"/>
    <property type="match status" value="1"/>
</dbReference>
<dbReference type="OrthoDB" id="1919336at2759"/>
<dbReference type="Pfam" id="PF00505">
    <property type="entry name" value="HMG_box"/>
    <property type="match status" value="1"/>
</dbReference>